<dbReference type="Proteomes" id="UP001281761">
    <property type="component" value="Unassembled WGS sequence"/>
</dbReference>
<organism evidence="2 3">
    <name type="scientific">Blattamonas nauphoetae</name>
    <dbReference type="NCBI Taxonomy" id="2049346"/>
    <lineage>
        <taxon>Eukaryota</taxon>
        <taxon>Metamonada</taxon>
        <taxon>Preaxostyla</taxon>
        <taxon>Oxymonadida</taxon>
        <taxon>Blattamonas</taxon>
    </lineage>
</organism>
<accession>A0ABQ9YEP8</accession>
<feature type="region of interest" description="Disordered" evidence="1">
    <location>
        <begin position="119"/>
        <end position="157"/>
    </location>
</feature>
<dbReference type="EMBL" id="JARBJD010000012">
    <property type="protein sequence ID" value="KAK2962074.1"/>
    <property type="molecule type" value="Genomic_DNA"/>
</dbReference>
<sequence length="257" mass="27717">MKSEAKVNNLFESPSLRPINGAVLQPHGSLLGVVLGDTEVRDCVSLKADCLEDDSVEGCLSSEKRWKTKEGYEEETDRKRDGQYAERCCRPFLLSPQSLVLSLSPFLLSPQSLVLSQPLPPLSSKPRSLSQPLPPLSSKPRSLSQPLPPLSSKPRSLSAPSSSLLKASFSLSAPSSSLLKASFSLSAPSSSLLKASFSLSQPMSATSQTLLLSLKTSRNTSNTKGRILRINFSSDAAVVRIADRRCSPFRSTGHSLF</sequence>
<name>A0ABQ9YEP8_9EUKA</name>
<evidence type="ECO:0000313" key="2">
    <source>
        <dbReference type="EMBL" id="KAK2962074.1"/>
    </source>
</evidence>
<proteinExistence type="predicted"/>
<evidence type="ECO:0000256" key="1">
    <source>
        <dbReference type="SAM" id="MobiDB-lite"/>
    </source>
</evidence>
<comment type="caution">
    <text evidence="2">The sequence shown here is derived from an EMBL/GenBank/DDBJ whole genome shotgun (WGS) entry which is preliminary data.</text>
</comment>
<reference evidence="2 3" key="1">
    <citation type="journal article" date="2022" name="bioRxiv">
        <title>Genomics of Preaxostyla Flagellates Illuminates Evolutionary Transitions and the Path Towards Mitochondrial Loss.</title>
        <authorList>
            <person name="Novak L.V.F."/>
            <person name="Treitli S.C."/>
            <person name="Pyrih J."/>
            <person name="Halakuc P."/>
            <person name="Pipaliya S.V."/>
            <person name="Vacek V."/>
            <person name="Brzon O."/>
            <person name="Soukal P."/>
            <person name="Eme L."/>
            <person name="Dacks J.B."/>
            <person name="Karnkowska A."/>
            <person name="Elias M."/>
            <person name="Hampl V."/>
        </authorList>
    </citation>
    <scope>NUCLEOTIDE SEQUENCE [LARGE SCALE GENOMIC DNA]</scope>
    <source>
        <strain evidence="2">NAU3</strain>
        <tissue evidence="2">Gut</tissue>
    </source>
</reference>
<evidence type="ECO:0000313" key="3">
    <source>
        <dbReference type="Proteomes" id="UP001281761"/>
    </source>
</evidence>
<keyword evidence="3" id="KW-1185">Reference proteome</keyword>
<protein>
    <submittedName>
        <fullName evidence="2">Uncharacterized protein</fullName>
    </submittedName>
</protein>
<gene>
    <name evidence="2" type="ORF">BLNAU_2734</name>
</gene>